<organism evidence="6 7">
    <name type="scientific">Cyprinodon variegatus</name>
    <name type="common">Sheepshead minnow</name>
    <dbReference type="NCBI Taxonomy" id="28743"/>
    <lineage>
        <taxon>Eukaryota</taxon>
        <taxon>Metazoa</taxon>
        <taxon>Chordata</taxon>
        <taxon>Craniata</taxon>
        <taxon>Vertebrata</taxon>
        <taxon>Euteleostomi</taxon>
        <taxon>Actinopterygii</taxon>
        <taxon>Neopterygii</taxon>
        <taxon>Teleostei</taxon>
        <taxon>Neoteleostei</taxon>
        <taxon>Acanthomorphata</taxon>
        <taxon>Ovalentaria</taxon>
        <taxon>Atherinomorphae</taxon>
        <taxon>Cyprinodontiformes</taxon>
        <taxon>Cyprinodontidae</taxon>
        <taxon>Cyprinodon</taxon>
    </lineage>
</organism>
<dbReference type="AlphaFoldDB" id="A0A3Q2CS27"/>
<dbReference type="InterPro" id="IPR036259">
    <property type="entry name" value="MFS_trans_sf"/>
</dbReference>
<keyword evidence="7" id="KW-1185">Reference proteome</keyword>
<dbReference type="Gene3D" id="1.20.1250.20">
    <property type="entry name" value="MFS general substrate transporter like domains"/>
    <property type="match status" value="1"/>
</dbReference>
<evidence type="ECO:0000256" key="3">
    <source>
        <dbReference type="ARBA" id="ARBA00022989"/>
    </source>
</evidence>
<evidence type="ECO:0000313" key="7">
    <source>
        <dbReference type="Proteomes" id="UP000265020"/>
    </source>
</evidence>
<dbReference type="GeneTree" id="ENSGT00940000155089"/>
<name>A0A3Q2CS27_CYPVA</name>
<reference evidence="6" key="1">
    <citation type="submission" date="2025-08" db="UniProtKB">
        <authorList>
            <consortium name="Ensembl"/>
        </authorList>
    </citation>
    <scope>IDENTIFICATION</scope>
</reference>
<evidence type="ECO:0000256" key="4">
    <source>
        <dbReference type="ARBA" id="ARBA00023136"/>
    </source>
</evidence>
<dbReference type="Ensembl" id="ENSCVAT00000001746.1">
    <property type="protein sequence ID" value="ENSCVAP00000008367.1"/>
    <property type="gene ID" value="ENSCVAG00000010156.1"/>
</dbReference>
<dbReference type="Proteomes" id="UP000265020">
    <property type="component" value="Unassembled WGS sequence"/>
</dbReference>
<accession>A0A3Q2CS27</accession>
<evidence type="ECO:0008006" key="8">
    <source>
        <dbReference type="Google" id="ProtNLM"/>
    </source>
</evidence>
<reference evidence="6" key="2">
    <citation type="submission" date="2025-09" db="UniProtKB">
        <authorList>
            <consortium name="Ensembl"/>
        </authorList>
    </citation>
    <scope>IDENTIFICATION</scope>
</reference>
<evidence type="ECO:0000256" key="1">
    <source>
        <dbReference type="ARBA" id="ARBA00004141"/>
    </source>
</evidence>
<feature type="transmembrane region" description="Helical" evidence="5">
    <location>
        <begin position="149"/>
        <end position="166"/>
    </location>
</feature>
<keyword evidence="2 5" id="KW-0812">Transmembrane</keyword>
<evidence type="ECO:0000256" key="5">
    <source>
        <dbReference type="SAM" id="Phobius"/>
    </source>
</evidence>
<evidence type="ECO:0000313" key="6">
    <source>
        <dbReference type="Ensembl" id="ENSCVAP00000008367.1"/>
    </source>
</evidence>
<keyword evidence="3 5" id="KW-1133">Transmembrane helix</keyword>
<sequence length="254" mass="28807">MANVDRLMELIGDFGPFQKKIVILCSFPVILFAFVFVGVVFLGHTPDHWCWTPGSEQLLEECGWTEVKVREVTVPHCEKTGSFCRCQRFAVNLSSFLNKCDDFEWELSLNGSQTMPCDGRWIFDKSYKTTVSEFSLVCEKAWLADLNQVFLAFGFFIGAFVTSYIADRFVMLHDNTNLVFTFYLIRIRTLSVNVLFSPRRFGRKPCVIGSMLGLGIAGVGVSLSPWYPLLLLMRFLQGFCGKGAWTATYVLGRC</sequence>
<proteinExistence type="predicted"/>
<protein>
    <recommendedName>
        <fullName evidence="8">Major facilitator superfamily (MFS) profile domain-containing protein</fullName>
    </recommendedName>
</protein>
<dbReference type="STRING" id="28743.ENSCVAP00000008367"/>
<dbReference type="SUPFAM" id="SSF103473">
    <property type="entry name" value="MFS general substrate transporter"/>
    <property type="match status" value="1"/>
</dbReference>
<comment type="subcellular location">
    <subcellularLocation>
        <location evidence="1">Membrane</location>
        <topology evidence="1">Multi-pass membrane protein</topology>
    </subcellularLocation>
</comment>
<keyword evidence="4 5" id="KW-0472">Membrane</keyword>
<feature type="transmembrane region" description="Helical" evidence="5">
    <location>
        <begin position="20"/>
        <end position="42"/>
    </location>
</feature>
<feature type="transmembrane region" description="Helical" evidence="5">
    <location>
        <begin position="208"/>
        <end position="227"/>
    </location>
</feature>
<evidence type="ECO:0000256" key="2">
    <source>
        <dbReference type="ARBA" id="ARBA00022692"/>
    </source>
</evidence>
<dbReference type="GO" id="GO:0016020">
    <property type="term" value="C:membrane"/>
    <property type="evidence" value="ECO:0007669"/>
    <property type="project" value="UniProtKB-SubCell"/>
</dbReference>
<dbReference type="PANTHER" id="PTHR24064">
    <property type="entry name" value="SOLUTE CARRIER FAMILY 22 MEMBER"/>
    <property type="match status" value="1"/>
</dbReference>